<evidence type="ECO:0000256" key="3">
    <source>
        <dbReference type="SAM" id="Phobius"/>
    </source>
</evidence>
<dbReference type="GO" id="GO:0005737">
    <property type="term" value="C:cytoplasm"/>
    <property type="evidence" value="ECO:0007669"/>
    <property type="project" value="UniProtKB-SubCell"/>
</dbReference>
<comment type="subcellular location">
    <subcellularLocation>
        <location evidence="1">Cytoplasm</location>
    </subcellularLocation>
</comment>
<dbReference type="Pfam" id="PF11701">
    <property type="entry name" value="UNC45-central"/>
    <property type="match status" value="1"/>
</dbReference>
<dbReference type="Proteomes" id="UP000324767">
    <property type="component" value="Unassembled WGS sequence"/>
</dbReference>
<dbReference type="Gene3D" id="1.25.10.10">
    <property type="entry name" value="Leucine-rich Repeat Variant"/>
    <property type="match status" value="1"/>
</dbReference>
<sequence length="785" mass="84858">MTSSTDEEKAVELAQQALKLVASGQAEAGSRALRQAVSLAPENPQVEAAFHRIQADDAIHPLLKYCEKYNQDGNEKSGREILQFVERSNAQLPLDVLDRCMDLVVGKHNIHGDRLQDSILTGLLQQSPAAKRFIARRLQQSVTVIFNTIYTIGDRSASCLAAVTLDPAAWSTESSREVCQRDVFQLFIAKLMESGHDHDGRALKGISRLLAANAEKLQGLVDQEGFEALLVSLDNRLPTEVQGQAILATAKYLEVSGEKGQNGLSAFITTRLKRHSSEDLILAFSAAAAVFPIVPSAASALFLTEGFLQSLVPMLEKKAKHTKIEQAALDMLSAACIDSACRDAVGKYCSDWLEQVIKNGKDQRPAMAAVILAKVRGARDNKEQKVQDGEARVEDLVPKFKDLMAGTEEKGKQSSIEGLAYASMQPKVKEQLAKDRPFLKRLIQTLEESTTSSMTTFGGLSLINNLTRYRPTLSEEQKRMAQLKAYANASKETQQPDPLDDDTHVTSRCKSLIDAGIVSLLVNISKKLSPTSLALLTQIFLSLSKTPSHRGTMAQQGSIRTLILTHTSITSATPTDISTQHTSAHALARILISVNPNLIFSTSVSAPLTSAIRPLALLALTNLASLPSPFTSDTITRTAFPLVESLLLDTNALLQRAACELVCNLVAWPSGLQRFADGSDAAGRRLHVLLALADVEDVATRRAAGGALAMVTEVEAAVKGVVERERGVEILLGLCADLDEGSSSGVAGELEEKGDLLARVLVTSLVVAWFRLTRARSVYTKITGP</sequence>
<dbReference type="PANTHER" id="PTHR45994:SF1">
    <property type="entry name" value="FI21225P1"/>
    <property type="match status" value="1"/>
</dbReference>
<accession>A0A5M8PCE6</accession>
<name>A0A5M8PCE6_9LECA</name>
<keyword evidence="2" id="KW-0963">Cytoplasm</keyword>
<feature type="domain" description="UNC-45/Cro1/She4 central" evidence="4">
    <location>
        <begin position="225"/>
        <end position="375"/>
    </location>
</feature>
<dbReference type="InterPro" id="IPR024660">
    <property type="entry name" value="UCS_central_dom"/>
</dbReference>
<evidence type="ECO:0000313" key="6">
    <source>
        <dbReference type="Proteomes" id="UP000324767"/>
    </source>
</evidence>
<protein>
    <submittedName>
        <fullName evidence="5">Actin cytoskeleton organization (Cro1)</fullName>
    </submittedName>
</protein>
<keyword evidence="3" id="KW-0472">Membrane</keyword>
<feature type="transmembrane region" description="Helical" evidence="3">
    <location>
        <begin position="280"/>
        <end position="303"/>
    </location>
</feature>
<organism evidence="5 6">
    <name type="scientific">Lasallia pustulata</name>
    <dbReference type="NCBI Taxonomy" id="136370"/>
    <lineage>
        <taxon>Eukaryota</taxon>
        <taxon>Fungi</taxon>
        <taxon>Dikarya</taxon>
        <taxon>Ascomycota</taxon>
        <taxon>Pezizomycotina</taxon>
        <taxon>Lecanoromycetes</taxon>
        <taxon>OSLEUM clade</taxon>
        <taxon>Umbilicariomycetidae</taxon>
        <taxon>Umbilicariales</taxon>
        <taxon>Umbilicariaceae</taxon>
        <taxon>Lasallia</taxon>
    </lineage>
</organism>
<dbReference type="PANTHER" id="PTHR45994">
    <property type="entry name" value="FI21225P1"/>
    <property type="match status" value="1"/>
</dbReference>
<evidence type="ECO:0000313" key="5">
    <source>
        <dbReference type="EMBL" id="KAA6406743.1"/>
    </source>
</evidence>
<proteinExistence type="predicted"/>
<gene>
    <name evidence="5" type="ORF">FRX48_09466</name>
</gene>
<dbReference type="Gene3D" id="1.25.10.100">
    <property type="match status" value="1"/>
</dbReference>
<dbReference type="SUPFAM" id="SSF48371">
    <property type="entry name" value="ARM repeat"/>
    <property type="match status" value="2"/>
</dbReference>
<keyword evidence="3" id="KW-1133">Transmembrane helix</keyword>
<dbReference type="EMBL" id="VXIT01000023">
    <property type="protein sequence ID" value="KAA6406743.1"/>
    <property type="molecule type" value="Genomic_DNA"/>
</dbReference>
<evidence type="ECO:0000256" key="2">
    <source>
        <dbReference type="ARBA" id="ARBA00022490"/>
    </source>
</evidence>
<evidence type="ECO:0000259" key="4">
    <source>
        <dbReference type="Pfam" id="PF11701"/>
    </source>
</evidence>
<dbReference type="InterPro" id="IPR016024">
    <property type="entry name" value="ARM-type_fold"/>
</dbReference>
<dbReference type="AlphaFoldDB" id="A0A5M8PCE6"/>
<evidence type="ECO:0000256" key="1">
    <source>
        <dbReference type="ARBA" id="ARBA00004496"/>
    </source>
</evidence>
<comment type="caution">
    <text evidence="5">The sequence shown here is derived from an EMBL/GenBank/DDBJ whole genome shotgun (WGS) entry which is preliminary data.</text>
</comment>
<dbReference type="InterPro" id="IPR011989">
    <property type="entry name" value="ARM-like"/>
</dbReference>
<dbReference type="GO" id="GO:0051879">
    <property type="term" value="F:Hsp90 protein binding"/>
    <property type="evidence" value="ECO:0007669"/>
    <property type="project" value="TreeGrafter"/>
</dbReference>
<reference evidence="5 6" key="1">
    <citation type="submission" date="2019-09" db="EMBL/GenBank/DDBJ databases">
        <title>The hologenome of the rock-dwelling lichen Lasallia pustulata.</title>
        <authorList>
            <person name="Greshake Tzovaras B."/>
            <person name="Segers F."/>
            <person name="Bicker A."/>
            <person name="Dal Grande F."/>
            <person name="Otte J."/>
            <person name="Hankeln T."/>
            <person name="Schmitt I."/>
            <person name="Ebersberger I."/>
        </authorList>
    </citation>
    <scope>NUCLEOTIDE SEQUENCE [LARGE SCALE GENOMIC DNA]</scope>
    <source>
        <strain evidence="5">A1-1</strain>
    </source>
</reference>
<keyword evidence="3" id="KW-0812">Transmembrane</keyword>
<dbReference type="OrthoDB" id="5574718at2759"/>